<feature type="domain" description="Helicase C-terminal" evidence="19">
    <location>
        <begin position="430"/>
        <end position="612"/>
    </location>
</feature>
<keyword evidence="3" id="KW-0930">Antiviral protein</keyword>
<keyword evidence="10" id="KW-0460">Magnesium</keyword>
<keyword evidence="8" id="KW-0347">Helicase</keyword>
<proteinExistence type="inferred from homology"/>
<evidence type="ECO:0000256" key="12">
    <source>
        <dbReference type="ARBA" id="ARBA00023118"/>
    </source>
</evidence>
<comment type="similarity">
    <text evidence="15">Belongs to the helicase family. Dicer subfamily.</text>
</comment>
<keyword evidence="12" id="KW-0051">Antiviral defense</keyword>
<evidence type="ECO:0000259" key="19">
    <source>
        <dbReference type="PROSITE" id="PS51194"/>
    </source>
</evidence>
<dbReference type="CDD" id="cd00593">
    <property type="entry name" value="RIBOc"/>
    <property type="match status" value="2"/>
</dbReference>
<dbReference type="InterPro" id="IPR011545">
    <property type="entry name" value="DEAD/DEAH_box_helicase_dom"/>
</dbReference>
<dbReference type="Pfam" id="PF00271">
    <property type="entry name" value="Helicase_C"/>
    <property type="match status" value="1"/>
</dbReference>
<evidence type="ECO:0000256" key="1">
    <source>
        <dbReference type="ARBA" id="ARBA00001936"/>
    </source>
</evidence>
<organism evidence="21">
    <name type="scientific">Rosellinia necatrix</name>
    <name type="common">White root-rot fungus</name>
    <dbReference type="NCBI Taxonomy" id="77044"/>
    <lineage>
        <taxon>Eukaryota</taxon>
        <taxon>Fungi</taxon>
        <taxon>Dikarya</taxon>
        <taxon>Ascomycota</taxon>
        <taxon>Pezizomycotina</taxon>
        <taxon>Sordariomycetes</taxon>
        <taxon>Xylariomycetidae</taxon>
        <taxon>Xylariales</taxon>
        <taxon>Xylariaceae</taxon>
        <taxon>Rosellinia</taxon>
    </lineage>
</organism>
<dbReference type="InterPro" id="IPR005034">
    <property type="entry name" value="Dicer_dimerisation"/>
</dbReference>
<reference evidence="21" key="1">
    <citation type="submission" date="2016-03" db="EMBL/GenBank/DDBJ databases">
        <title>Draft genome sequence of Rosellinia necatrix.</title>
        <authorList>
            <person name="Kanematsu S."/>
        </authorList>
    </citation>
    <scope>NUCLEOTIDE SEQUENCE [LARGE SCALE GENOMIC DNA]</scope>
    <source>
        <strain evidence="21">W97</strain>
    </source>
</reference>
<dbReference type="GO" id="GO:0004525">
    <property type="term" value="F:ribonuclease III activity"/>
    <property type="evidence" value="ECO:0007669"/>
    <property type="project" value="InterPro"/>
</dbReference>
<dbReference type="GO" id="GO:0051607">
    <property type="term" value="P:defense response to virus"/>
    <property type="evidence" value="ECO:0007669"/>
    <property type="project" value="UniProtKB-KW"/>
</dbReference>
<dbReference type="CDD" id="cd18034">
    <property type="entry name" value="DEXHc_dicer"/>
    <property type="match status" value="1"/>
</dbReference>
<dbReference type="Gene3D" id="1.10.1520.10">
    <property type="entry name" value="Ribonuclease III domain"/>
    <property type="match status" value="2"/>
</dbReference>
<dbReference type="SMART" id="SM00535">
    <property type="entry name" value="RIBOc"/>
    <property type="match status" value="2"/>
</dbReference>
<evidence type="ECO:0000256" key="14">
    <source>
        <dbReference type="ARBA" id="ARBA00025403"/>
    </source>
</evidence>
<feature type="domain" description="Dicer dsRNA-binding fold" evidence="20">
    <location>
        <begin position="620"/>
        <end position="719"/>
    </location>
</feature>
<dbReference type="GO" id="GO:0003723">
    <property type="term" value="F:RNA binding"/>
    <property type="evidence" value="ECO:0007669"/>
    <property type="project" value="UniProtKB-UniRule"/>
</dbReference>
<feature type="region of interest" description="Disordered" evidence="16">
    <location>
        <begin position="1"/>
        <end position="66"/>
    </location>
</feature>
<keyword evidence="13" id="KW-0464">Manganese</keyword>
<keyword evidence="9" id="KW-0067">ATP-binding</keyword>
<accession>A0A1S7UL48</accession>
<evidence type="ECO:0000256" key="8">
    <source>
        <dbReference type="ARBA" id="ARBA00022806"/>
    </source>
</evidence>
<evidence type="ECO:0000256" key="5">
    <source>
        <dbReference type="ARBA" id="ARBA00022737"/>
    </source>
</evidence>
<keyword evidence="7" id="KW-0378">Hydrolase</keyword>
<feature type="domain" description="Helicase ATP-binding" evidence="18">
    <location>
        <begin position="85"/>
        <end position="261"/>
    </location>
</feature>
<dbReference type="OMA" id="HFCAVIP"/>
<evidence type="ECO:0000256" key="13">
    <source>
        <dbReference type="ARBA" id="ARBA00023211"/>
    </source>
</evidence>
<evidence type="ECO:0000313" key="22">
    <source>
        <dbReference type="Proteomes" id="UP000054516"/>
    </source>
</evidence>
<dbReference type="GO" id="GO:0050688">
    <property type="term" value="P:regulation of defense response to virus"/>
    <property type="evidence" value="ECO:0007669"/>
    <property type="project" value="UniProtKB-KW"/>
</dbReference>
<dbReference type="SMART" id="SM00487">
    <property type="entry name" value="DEXDc"/>
    <property type="match status" value="1"/>
</dbReference>
<dbReference type="PROSITE" id="PS51192">
    <property type="entry name" value="HELICASE_ATP_BIND_1"/>
    <property type="match status" value="1"/>
</dbReference>
<dbReference type="InterPro" id="IPR036389">
    <property type="entry name" value="RNase_III_sf"/>
</dbReference>
<dbReference type="GO" id="GO:0005634">
    <property type="term" value="C:nucleus"/>
    <property type="evidence" value="ECO:0007669"/>
    <property type="project" value="TreeGrafter"/>
</dbReference>
<dbReference type="Gene3D" id="3.30.160.380">
    <property type="entry name" value="Dicer dimerisation domain"/>
    <property type="match status" value="1"/>
</dbReference>
<dbReference type="InterPro" id="IPR027417">
    <property type="entry name" value="P-loop_NTPase"/>
</dbReference>
<dbReference type="FunFam" id="1.10.1520.10:FF:000032">
    <property type="entry name" value="Dicer-like protein 2"/>
    <property type="match status" value="1"/>
</dbReference>
<evidence type="ECO:0000256" key="16">
    <source>
        <dbReference type="SAM" id="MobiDB-lite"/>
    </source>
</evidence>
<evidence type="ECO:0000256" key="2">
    <source>
        <dbReference type="ARBA" id="ARBA00001946"/>
    </source>
</evidence>
<dbReference type="Pfam" id="PF00636">
    <property type="entry name" value="Ribonuclease_3"/>
    <property type="match status" value="2"/>
</dbReference>
<protein>
    <submittedName>
        <fullName evidence="21">Putative RNase3 domain-containing protein</fullName>
    </submittedName>
</protein>
<feature type="domain" description="RNase III" evidence="17">
    <location>
        <begin position="1150"/>
        <end position="1331"/>
    </location>
</feature>
<evidence type="ECO:0000256" key="7">
    <source>
        <dbReference type="ARBA" id="ARBA00022801"/>
    </source>
</evidence>
<keyword evidence="4" id="KW-0479">Metal-binding</keyword>
<dbReference type="InterPro" id="IPR014001">
    <property type="entry name" value="Helicase_ATP-bd"/>
</dbReference>
<dbReference type="GO" id="GO:0004386">
    <property type="term" value="F:helicase activity"/>
    <property type="evidence" value="ECO:0007669"/>
    <property type="project" value="UniProtKB-KW"/>
</dbReference>
<keyword evidence="11 15" id="KW-0694">RNA-binding</keyword>
<dbReference type="InterPro" id="IPR000999">
    <property type="entry name" value="RNase_III_dom"/>
</dbReference>
<dbReference type="PANTHER" id="PTHR14950:SF37">
    <property type="entry name" value="ENDORIBONUCLEASE DICER"/>
    <property type="match status" value="1"/>
</dbReference>
<dbReference type="Pfam" id="PF00270">
    <property type="entry name" value="DEAD"/>
    <property type="match status" value="1"/>
</dbReference>
<comment type="cofactor">
    <cofactor evidence="1">
        <name>Mn(2+)</name>
        <dbReference type="ChEBI" id="CHEBI:29035"/>
    </cofactor>
</comment>
<dbReference type="SUPFAM" id="SSF52540">
    <property type="entry name" value="P-loop containing nucleoside triphosphate hydrolases"/>
    <property type="match status" value="1"/>
</dbReference>
<dbReference type="GO" id="GO:0046872">
    <property type="term" value="F:metal ion binding"/>
    <property type="evidence" value="ECO:0007669"/>
    <property type="project" value="UniProtKB-KW"/>
</dbReference>
<dbReference type="SUPFAM" id="SSF69065">
    <property type="entry name" value="RNase III domain-like"/>
    <property type="match status" value="2"/>
</dbReference>
<keyword evidence="22" id="KW-1185">Reference proteome</keyword>
<comment type="function">
    <text evidence="14">Dicer-like endonuclease involved in cleaving double-stranded RNA in the RNA interference (RNAi) pathway. Produces 21 to 25 bp dsRNAs (siRNAs) which target the selective destruction of homologous RNAs leading to sequence-specific suppression of gene expression, called post-transcriptional gene silencing (PTGS). Part of a broad host defense response against viral infection and transposons.</text>
</comment>
<dbReference type="PROSITE" id="PS50142">
    <property type="entry name" value="RNASE_3_2"/>
    <property type="match status" value="2"/>
</dbReference>
<dbReference type="PANTHER" id="PTHR14950">
    <property type="entry name" value="DICER-RELATED"/>
    <property type="match status" value="1"/>
</dbReference>
<feature type="compositionally biased region" description="Low complexity" evidence="16">
    <location>
        <begin position="26"/>
        <end position="35"/>
    </location>
</feature>
<dbReference type="GO" id="GO:0005737">
    <property type="term" value="C:cytoplasm"/>
    <property type="evidence" value="ECO:0007669"/>
    <property type="project" value="TreeGrafter"/>
</dbReference>
<gene>
    <name evidence="21" type="ORF">SAMD00023353_0501760</name>
</gene>
<comment type="cofactor">
    <cofactor evidence="2">
        <name>Mg(2+)</name>
        <dbReference type="ChEBI" id="CHEBI:18420"/>
    </cofactor>
</comment>
<evidence type="ECO:0000256" key="11">
    <source>
        <dbReference type="ARBA" id="ARBA00022884"/>
    </source>
</evidence>
<dbReference type="GO" id="GO:0005524">
    <property type="term" value="F:ATP binding"/>
    <property type="evidence" value="ECO:0007669"/>
    <property type="project" value="UniProtKB-KW"/>
</dbReference>
<evidence type="ECO:0000256" key="9">
    <source>
        <dbReference type="ARBA" id="ARBA00022840"/>
    </source>
</evidence>
<evidence type="ECO:0000259" key="20">
    <source>
        <dbReference type="PROSITE" id="PS51327"/>
    </source>
</evidence>
<evidence type="ECO:0000256" key="6">
    <source>
        <dbReference type="ARBA" id="ARBA00022741"/>
    </source>
</evidence>
<evidence type="ECO:0000256" key="3">
    <source>
        <dbReference type="ARBA" id="ARBA00022721"/>
    </source>
</evidence>
<evidence type="ECO:0000259" key="18">
    <source>
        <dbReference type="PROSITE" id="PS51192"/>
    </source>
</evidence>
<evidence type="ECO:0000259" key="17">
    <source>
        <dbReference type="PROSITE" id="PS50142"/>
    </source>
</evidence>
<keyword evidence="6" id="KW-0547">Nucleotide-binding</keyword>
<dbReference type="Pfam" id="PF03368">
    <property type="entry name" value="Dicer_dimer"/>
    <property type="match status" value="1"/>
</dbReference>
<keyword evidence="5" id="KW-0677">Repeat</keyword>
<dbReference type="PROSITE" id="PS51194">
    <property type="entry name" value="HELICASE_CTER"/>
    <property type="match status" value="1"/>
</dbReference>
<dbReference type="SMART" id="SM00490">
    <property type="entry name" value="HELICc"/>
    <property type="match status" value="1"/>
</dbReference>
<name>A0A1S7UL48_ROSNE</name>
<evidence type="ECO:0000256" key="4">
    <source>
        <dbReference type="ARBA" id="ARBA00022723"/>
    </source>
</evidence>
<evidence type="ECO:0000256" key="15">
    <source>
        <dbReference type="PROSITE-ProRule" id="PRU00657"/>
    </source>
</evidence>
<dbReference type="Proteomes" id="UP000054516">
    <property type="component" value="Unassembled WGS sequence"/>
</dbReference>
<dbReference type="InterPro" id="IPR001650">
    <property type="entry name" value="Helicase_C-like"/>
</dbReference>
<dbReference type="EMBL" id="DF977450">
    <property type="protein sequence ID" value="GAP83771.1"/>
    <property type="molecule type" value="Genomic_DNA"/>
</dbReference>
<sequence length="1441" mass="161749">MSSLMAGVPPLPAGYDGSSDEEDPSSLEPSPTPEDASNQDPRFDHNTDAISVHADTPPDEITPVDSTDPVEEQLLIHARAYQIEMFEKSLKQNIIVAMDTGSGKTQVAVLRIQAELEKSADKIIWFLAPTISLCEQQFRVLKSQIGAAQIKLLSGADNVDTWTNRRIWDDYLTNVRVVVSTYPILLDAITHAFVYLSQLGLIVFDEAHNCVGRHPGSKIMERYRIHKSNGLPCPAILGLTASPIMKSNINGIEKIEQTLDAICKTPTIHREELLCAVKRPVLLPVFVPNSRIHPPTNGMVSLLKAFQDLVAGIHRDPYILHLQSKGTEISEDQLQKALNKRETYSTKQLQSLYLRSVEIHRQLGPWASEHFIHRAIANFLTSTDTDITLFDTMEAAEKRYLGNALMQVKINFPRPFKDTTSVDVSSKFTTLVQVLQSAPENTRCIIFALETATVAVLAEMLSTTTSINDRFQVGTMVGTSGHARRKRNLGELNKIKDNRNIEDFRAGKLNLLVATSVAEEGIDVPACNLVICFSPPANVKSFIQRRGRARMENSRIILLVEGPSSQHDTWIELEYMMKSCYEDDTRVARELAELEEQDKNPDIPPLYVPNTGARLDFDQAKSHLEHFCQKITSGQYVDHRPYYISEQIESPIGGIPRIRAAVHLPSSLPQGLRRVKSLKQWYSEKNAFKDAAFQAFKAVYEAGLVNDNLMPLMDSILEDVEKRSSILEVNGLWKPWPKVAQLWGSTTERVQRQITLKDGERVIARFEASLPCHFPQLPPFNIYWDANNTWTVETSVCFKHVPADSLDKDQTAALIHLVYGHYLQVEDSAHILHLQSAEEVVFQQHAKRQAIEGCAVDTNFLVRNTRGKPHLCIEWLPSRPTSAMVKRIEKAAWDAPDDVPWLGLKSWPPRRRKLLHPAKDPVRSDGRYPWALPVSHCTQDTVNLSNASFGATIPSIIHMLEIYLTAEELCHTVLKGVGLSNTSLILTAICSSAAHETTNYERLEFLGDSILKILATISVMIKHPTYPEGYLSAMKDRIVSNSRLCRASVDKGLDRFILTKAFTGAKWHPLYIKGILSNEGAQSAKRHMSTKTLADVVESLVGAAFIDGGMQKAMACLQLFLPEVEWHDPDYAHKILFSRRDVTTQLNSEYEPLEKLIGYTFRNKTLLVESLTHASSSLITSTDVCMERLEFLGDPILDRIVVSRFWTHDPELSNHEMHLLRTASVNADLLGFLVMEWCTTQQTTEISPIDLTTIVTQKQVPFWKYMRHRSSQVADAQRVVEEKHSVERDAILETMAHGDEYPWAQLAHLSIPKFFSDMFESLIGAVWVDSGSMGACEEIVERIGILPYLRRIISDNVGVIHPKNKLGELAGIGGRKVRYETEIRVESGMKGLFCKVFVGEQFVVEVSGGVNPEEVKTKAADEAYRILLDTANNVKDEMLTG</sequence>
<dbReference type="OrthoDB" id="416741at2759"/>
<dbReference type="Gene3D" id="3.40.50.300">
    <property type="entry name" value="P-loop containing nucleotide triphosphate hydrolases"/>
    <property type="match status" value="2"/>
</dbReference>
<dbReference type="PROSITE" id="PS51327">
    <property type="entry name" value="DICER_DSRBF"/>
    <property type="match status" value="1"/>
</dbReference>
<dbReference type="InterPro" id="IPR038248">
    <property type="entry name" value="Dicer_dimer_sf"/>
</dbReference>
<dbReference type="STRING" id="77044.A0A1S7UL48"/>
<dbReference type="GO" id="GO:0030422">
    <property type="term" value="P:siRNA processing"/>
    <property type="evidence" value="ECO:0007669"/>
    <property type="project" value="TreeGrafter"/>
</dbReference>
<dbReference type="PROSITE" id="PS00517">
    <property type="entry name" value="RNASE_3_1"/>
    <property type="match status" value="1"/>
</dbReference>
<feature type="domain" description="RNase III" evidence="17">
    <location>
        <begin position="976"/>
        <end position="1109"/>
    </location>
</feature>
<evidence type="ECO:0000256" key="10">
    <source>
        <dbReference type="ARBA" id="ARBA00022842"/>
    </source>
</evidence>
<evidence type="ECO:0000313" key="21">
    <source>
        <dbReference type="EMBL" id="GAP83771.1"/>
    </source>
</evidence>